<dbReference type="EMBL" id="SKFH01000006">
    <property type="protein sequence ID" value="TCZ73479.1"/>
    <property type="molecule type" value="Genomic_DNA"/>
</dbReference>
<dbReference type="Proteomes" id="UP000295164">
    <property type="component" value="Unassembled WGS sequence"/>
</dbReference>
<dbReference type="SUPFAM" id="SSF55961">
    <property type="entry name" value="Bet v1-like"/>
    <property type="match status" value="1"/>
</dbReference>
<evidence type="ECO:0000313" key="3">
    <source>
        <dbReference type="EMBL" id="TCZ73479.1"/>
    </source>
</evidence>
<evidence type="ECO:0000256" key="1">
    <source>
        <dbReference type="ARBA" id="ARBA00006817"/>
    </source>
</evidence>
<evidence type="ECO:0000259" key="2">
    <source>
        <dbReference type="Pfam" id="PF08327"/>
    </source>
</evidence>
<name>A0A4R4E261_9BACT</name>
<organism evidence="3 4">
    <name type="scientific">Flaviaesturariibacter aridisoli</name>
    <dbReference type="NCBI Taxonomy" id="2545761"/>
    <lineage>
        <taxon>Bacteria</taxon>
        <taxon>Pseudomonadati</taxon>
        <taxon>Bacteroidota</taxon>
        <taxon>Chitinophagia</taxon>
        <taxon>Chitinophagales</taxon>
        <taxon>Chitinophagaceae</taxon>
        <taxon>Flaviaestuariibacter</taxon>
    </lineage>
</organism>
<comment type="similarity">
    <text evidence="1">Belongs to the AHA1 family.</text>
</comment>
<dbReference type="AlphaFoldDB" id="A0A4R4E261"/>
<dbReference type="CDD" id="cd07814">
    <property type="entry name" value="SRPBCC_CalC_Aha1-like"/>
    <property type="match status" value="1"/>
</dbReference>
<keyword evidence="4" id="KW-1185">Reference proteome</keyword>
<proteinExistence type="inferred from homology"/>
<gene>
    <name evidence="3" type="ORF">E0486_05835</name>
</gene>
<dbReference type="RefSeq" id="WP_131851209.1">
    <property type="nucleotide sequence ID" value="NZ_SKFH01000006.1"/>
</dbReference>
<reference evidence="3 4" key="1">
    <citation type="submission" date="2019-03" db="EMBL/GenBank/DDBJ databases">
        <authorList>
            <person name="Kim M.K.M."/>
        </authorList>
    </citation>
    <scope>NUCLEOTIDE SEQUENCE [LARGE SCALE GENOMIC DNA]</scope>
    <source>
        <strain evidence="3 4">17J68-15</strain>
    </source>
</reference>
<feature type="domain" description="Activator of Hsp90 ATPase homologue 1/2-like C-terminal" evidence="2">
    <location>
        <begin position="11"/>
        <end position="123"/>
    </location>
</feature>
<dbReference type="Gene3D" id="3.30.530.20">
    <property type="match status" value="1"/>
</dbReference>
<dbReference type="InterPro" id="IPR013538">
    <property type="entry name" value="ASHA1/2-like_C"/>
</dbReference>
<accession>A0A4R4E261</accession>
<sequence>MVSNLSSIFINASKERVWNVISNPALVKGWQYGSELITSWEPGTPIRFRTPWQGQVFEQWGTVRAFRPHEELSYSLFAPRAGLDDQPENYFVMIYRLEEADGGTKLTILQEDGRSVAVQKEPEGEENPVLQALKGLAEAAR</sequence>
<dbReference type="Pfam" id="PF08327">
    <property type="entry name" value="AHSA1"/>
    <property type="match status" value="1"/>
</dbReference>
<comment type="caution">
    <text evidence="3">The sequence shown here is derived from an EMBL/GenBank/DDBJ whole genome shotgun (WGS) entry which is preliminary data.</text>
</comment>
<protein>
    <submittedName>
        <fullName evidence="3">SRPBCC domain-containing protein</fullName>
    </submittedName>
</protein>
<dbReference type="OrthoDB" id="2355173at2"/>
<dbReference type="InterPro" id="IPR023393">
    <property type="entry name" value="START-like_dom_sf"/>
</dbReference>
<evidence type="ECO:0000313" key="4">
    <source>
        <dbReference type="Proteomes" id="UP000295164"/>
    </source>
</evidence>